<dbReference type="InterPro" id="IPR005564">
    <property type="entry name" value="Major_capsid_GpE"/>
</dbReference>
<keyword evidence="2" id="KW-1185">Reference proteome</keyword>
<dbReference type="eggNOG" id="ENOG502Z7JG">
    <property type="taxonomic scope" value="Bacteria"/>
</dbReference>
<dbReference type="EnsemblBacteria" id="CAF27140">
    <property type="protein sequence ID" value="CAF27140"/>
    <property type="gene ID" value="BH03290"/>
</dbReference>
<accession>A0A0K8IZ89</accession>
<dbReference type="PaxDb" id="283166-BH03290"/>
<dbReference type="Proteomes" id="UP000000421">
    <property type="component" value="Chromosome"/>
</dbReference>
<gene>
    <name evidence="1" type="primary">gp20</name>
    <name evidence="1" type="ordered locus">BH03290</name>
</gene>
<dbReference type="KEGG" id="bhe:BH03290"/>
<evidence type="ECO:0000313" key="1">
    <source>
        <dbReference type="EMBL" id="CAF27140.1"/>
    </source>
</evidence>
<proteinExistence type="predicted"/>
<dbReference type="OrthoDB" id="6388191at2"/>
<dbReference type="GeneID" id="92984992"/>
<sequence>MDMNFFKHDAFSATTMMKAIENYEFQPGLISSLNLFEEVETSTTVVGIERRDNTLSLIQTSERGAPLVEGDRDGRNLRFFKTTRIAKSDTVKSEEIQNRREFGTEDQLETAMKYIARKQKKLISEIELTWENMQLGAVQGVVLDADGSVIVDWYKEWEIAPPKPIDFKLNNETTNVADHVDQVIMKMIEASKGAFSDRSRIIGLCGNEFFSKLKNHKTIRETYLNTALAQTLNSAGGVATPSAIGSGSFGSFDFAGVTFINYRSIHNYNVSAKAGTKRAIGIKPDECQFLPANAPGVFQKTFAPGESLDFANTVGKPLYTMLIVDNDRNAWVKPEVYSYPLYICTRPEMLFKAVSGGK</sequence>
<dbReference type="AlphaFoldDB" id="A0A0H3M4R5"/>
<reference evidence="1 2" key="1">
    <citation type="journal article" date="2004" name="Proc. Natl. Acad. Sci. U.S.A.">
        <title>The louse-borne human pathogen Bartonella quintana is a genomic derivative of the zoonotic agent Bartonella henselae.</title>
        <authorList>
            <person name="Alsmark U.C.M."/>
            <person name="Frank A.C."/>
            <person name="Karlberg E.O."/>
            <person name="Legault B.-A."/>
            <person name="Ardell D.H."/>
            <person name="Canbaeck B."/>
            <person name="Eriksson A.-S."/>
            <person name="Naeslund A.K."/>
            <person name="Handley S.A."/>
            <person name="Huvet M."/>
            <person name="La Scola B."/>
            <person name="Holmberg M."/>
            <person name="Andersson S.G.E."/>
        </authorList>
    </citation>
    <scope>NUCLEOTIDE SEQUENCE [LARGE SCALE GENOMIC DNA]</scope>
    <source>
        <strain evidence="2">ATCC 49882 / DSM 28221 / CCUG 30454 / Houston 1</strain>
    </source>
</reference>
<evidence type="ECO:0000313" key="2">
    <source>
        <dbReference type="Proteomes" id="UP000000421"/>
    </source>
</evidence>
<dbReference type="EMBL" id="BX897699">
    <property type="protein sequence ID" value="CAF27140.1"/>
    <property type="molecule type" value="Genomic_DNA"/>
</dbReference>
<dbReference type="Pfam" id="PF03864">
    <property type="entry name" value="Phage_cap_E"/>
    <property type="match status" value="1"/>
</dbReference>
<name>A0A0H3M4R5_BARHE</name>
<organism evidence="1 2">
    <name type="scientific">Bartonella henselae (strain ATCC 49882 / DSM 28221 / CCUG 30454 / Houston 1)</name>
    <name type="common">Rochalimaea henselae</name>
    <dbReference type="NCBI Taxonomy" id="283166"/>
    <lineage>
        <taxon>Bacteria</taxon>
        <taxon>Pseudomonadati</taxon>
        <taxon>Pseudomonadota</taxon>
        <taxon>Alphaproteobacteria</taxon>
        <taxon>Hyphomicrobiales</taxon>
        <taxon>Bartonellaceae</taxon>
        <taxon>Bartonella</taxon>
    </lineage>
</organism>
<accession>A0A0H3M4R5</accession>
<dbReference type="RefSeq" id="WP_011180269.1">
    <property type="nucleotide sequence ID" value="NC_005956.1"/>
</dbReference>
<protein>
    <submittedName>
        <fullName evidence="1">Phage protein gp20</fullName>
    </submittedName>
</protein>
<dbReference type="SMR" id="A0A0H3M4R5"/>